<comment type="catalytic activity">
    <reaction evidence="1">
        <text>ATP + protein L-histidine = ADP + protein N-phospho-L-histidine.</text>
        <dbReference type="EC" id="2.7.13.3"/>
    </reaction>
</comment>
<sequence length="429" mass="47615">MRKRLSVKNKLVVCFGVILVIGSIVCSFVANKICKKIIEESALKNLARVATDTADKVNIILEEKREKIKKLATVPTLIDQNASIEKKLSIITTLNKFLGFKDIALVDLSGNFYGADGLREKIADYIELDEVLKGKVISSSAIKLENETVFAIATPLISSDGQVIGAIIGIENVESFTYILTEAGISDEFMILDSTANMVIHSDEKILKDHKTMDEMKELSGFNDIYKVYQKMLAGESGIDYCIKPETGEQNYISYAPINIGWSIALVSHSDEVLSALRAFNVGLLTVTTIIGTIGLIVMYFVARQMANRINEITHYVDTVAHGDFGQPISETLLELEDEMGDAARALEGMKSEIEEMIGTIKRCTDYMNDQMEDLTDGIKDEVKMLLKSDEIDDKERKDVISRLYLLNQIAQGVNQLDSNKLSHNDSDS</sequence>
<organism evidence="10 11">
    <name type="scientific">Candidatus Cellulosilyticum pullistercoris</name>
    <dbReference type="NCBI Taxonomy" id="2838521"/>
    <lineage>
        <taxon>Bacteria</taxon>
        <taxon>Bacillati</taxon>
        <taxon>Bacillota</taxon>
        <taxon>Clostridia</taxon>
        <taxon>Lachnospirales</taxon>
        <taxon>Cellulosilyticaceae</taxon>
        <taxon>Cellulosilyticum</taxon>
    </lineage>
</organism>
<evidence type="ECO:0000259" key="9">
    <source>
        <dbReference type="PROSITE" id="PS50885"/>
    </source>
</evidence>
<evidence type="ECO:0000256" key="5">
    <source>
        <dbReference type="ARBA" id="ARBA00022679"/>
    </source>
</evidence>
<dbReference type="PANTHER" id="PTHR45528:SF10">
    <property type="entry name" value="METHYL-ACCEPTING CHEMOTAXIS PROTEIN"/>
    <property type="match status" value="1"/>
</dbReference>
<keyword evidence="4" id="KW-0597">Phosphoprotein</keyword>
<dbReference type="Gene3D" id="6.10.340.10">
    <property type="match status" value="1"/>
</dbReference>
<keyword evidence="8" id="KW-1133">Transmembrane helix</keyword>
<dbReference type="GO" id="GO:0005886">
    <property type="term" value="C:plasma membrane"/>
    <property type="evidence" value="ECO:0007669"/>
    <property type="project" value="TreeGrafter"/>
</dbReference>
<dbReference type="InterPro" id="IPR050398">
    <property type="entry name" value="HssS/ArlS-like"/>
</dbReference>
<proteinExistence type="predicted"/>
<dbReference type="Gene3D" id="3.30.450.20">
    <property type="entry name" value="PAS domain"/>
    <property type="match status" value="1"/>
</dbReference>
<keyword evidence="6" id="KW-0418">Kinase</keyword>
<dbReference type="EC" id="2.7.13.3" evidence="3"/>
<dbReference type="CDD" id="cd06225">
    <property type="entry name" value="HAMP"/>
    <property type="match status" value="1"/>
</dbReference>
<reference evidence="10" key="2">
    <citation type="submission" date="2021-04" db="EMBL/GenBank/DDBJ databases">
        <authorList>
            <person name="Gilroy R."/>
        </authorList>
    </citation>
    <scope>NUCLEOTIDE SEQUENCE</scope>
    <source>
        <strain evidence="10">B5-657</strain>
    </source>
</reference>
<comment type="caution">
    <text evidence="10">The sequence shown here is derived from an EMBL/GenBank/DDBJ whole genome shotgun (WGS) entry which is preliminary data.</text>
</comment>
<protein>
    <recommendedName>
        <fullName evidence="3">histidine kinase</fullName>
        <ecNumber evidence="3">2.7.13.3</ecNumber>
    </recommendedName>
</protein>
<dbReference type="GO" id="GO:0000155">
    <property type="term" value="F:phosphorelay sensor kinase activity"/>
    <property type="evidence" value="ECO:0007669"/>
    <property type="project" value="TreeGrafter"/>
</dbReference>
<evidence type="ECO:0000256" key="2">
    <source>
        <dbReference type="ARBA" id="ARBA00004141"/>
    </source>
</evidence>
<keyword evidence="8" id="KW-0812">Transmembrane</keyword>
<dbReference type="Proteomes" id="UP000824229">
    <property type="component" value="Unassembled WGS sequence"/>
</dbReference>
<accession>A0A9E2NLU8</accession>
<dbReference type="SMART" id="SM00304">
    <property type="entry name" value="HAMP"/>
    <property type="match status" value="1"/>
</dbReference>
<evidence type="ECO:0000256" key="4">
    <source>
        <dbReference type="ARBA" id="ARBA00022553"/>
    </source>
</evidence>
<evidence type="ECO:0000256" key="3">
    <source>
        <dbReference type="ARBA" id="ARBA00012438"/>
    </source>
</evidence>
<dbReference type="AlphaFoldDB" id="A0A9E2NLU8"/>
<dbReference type="Pfam" id="PF00672">
    <property type="entry name" value="HAMP"/>
    <property type="match status" value="1"/>
</dbReference>
<dbReference type="InterPro" id="IPR003660">
    <property type="entry name" value="HAMP_dom"/>
</dbReference>
<dbReference type="EMBL" id="JAHLFQ010000192">
    <property type="protein sequence ID" value="MBU3804725.1"/>
    <property type="molecule type" value="Genomic_DNA"/>
</dbReference>
<gene>
    <name evidence="10" type="ORF">H9872_08205</name>
</gene>
<evidence type="ECO:0000256" key="1">
    <source>
        <dbReference type="ARBA" id="ARBA00000085"/>
    </source>
</evidence>
<reference evidence="10" key="1">
    <citation type="journal article" date="2021" name="PeerJ">
        <title>Extensive microbial diversity within the chicken gut microbiome revealed by metagenomics and culture.</title>
        <authorList>
            <person name="Gilroy R."/>
            <person name="Ravi A."/>
            <person name="Getino M."/>
            <person name="Pursley I."/>
            <person name="Horton D.L."/>
            <person name="Alikhan N.F."/>
            <person name="Baker D."/>
            <person name="Gharbi K."/>
            <person name="Hall N."/>
            <person name="Watson M."/>
            <person name="Adriaenssens E.M."/>
            <person name="Foster-Nyarko E."/>
            <person name="Jarju S."/>
            <person name="Secka A."/>
            <person name="Antonio M."/>
            <person name="Oren A."/>
            <person name="Chaudhuri R.R."/>
            <person name="La Ragione R."/>
            <person name="Hildebrand F."/>
            <person name="Pallen M.J."/>
        </authorList>
    </citation>
    <scope>NUCLEOTIDE SEQUENCE</scope>
    <source>
        <strain evidence="10">B5-657</strain>
    </source>
</reference>
<comment type="subcellular location">
    <subcellularLocation>
        <location evidence="2">Membrane</location>
        <topology evidence="2">Multi-pass membrane protein</topology>
    </subcellularLocation>
</comment>
<dbReference type="PANTHER" id="PTHR45528">
    <property type="entry name" value="SENSOR HISTIDINE KINASE CPXA"/>
    <property type="match status" value="1"/>
</dbReference>
<evidence type="ECO:0000256" key="7">
    <source>
        <dbReference type="ARBA" id="ARBA00023136"/>
    </source>
</evidence>
<keyword evidence="7 8" id="KW-0472">Membrane</keyword>
<evidence type="ECO:0000313" key="11">
    <source>
        <dbReference type="Proteomes" id="UP000824229"/>
    </source>
</evidence>
<feature type="transmembrane region" description="Helical" evidence="8">
    <location>
        <begin position="282"/>
        <end position="303"/>
    </location>
</feature>
<evidence type="ECO:0000256" key="6">
    <source>
        <dbReference type="ARBA" id="ARBA00022777"/>
    </source>
</evidence>
<evidence type="ECO:0000256" key="8">
    <source>
        <dbReference type="SAM" id="Phobius"/>
    </source>
</evidence>
<evidence type="ECO:0000313" key="10">
    <source>
        <dbReference type="EMBL" id="MBU3804725.1"/>
    </source>
</evidence>
<name>A0A9E2NLU8_9FIRM</name>
<dbReference type="PROSITE" id="PS50885">
    <property type="entry name" value="HAMP"/>
    <property type="match status" value="1"/>
</dbReference>
<feature type="domain" description="HAMP" evidence="9">
    <location>
        <begin position="304"/>
        <end position="359"/>
    </location>
</feature>
<keyword evidence="5" id="KW-0808">Transferase</keyword>